<keyword evidence="2" id="KW-0472">Membrane</keyword>
<evidence type="ECO:0000256" key="1">
    <source>
        <dbReference type="SAM" id="MobiDB-lite"/>
    </source>
</evidence>
<organism evidence="3 4">
    <name type="scientific">Candidatus Proximibacter danicus</name>
    <dbReference type="NCBI Taxonomy" id="2954365"/>
    <lineage>
        <taxon>Bacteria</taxon>
        <taxon>Pseudomonadati</taxon>
        <taxon>Pseudomonadota</taxon>
        <taxon>Betaproteobacteria</taxon>
        <taxon>Candidatus Proximibacter</taxon>
    </lineage>
</organism>
<sequence>MKKQPESEKLKRFNDFFNRNIVFDEDLTIWNQTDYWATPLETIGRGRSRLRRFFHYQVRYSLLQAGVPVSKMRLIYVKARQGSSQRAHMVLAYYANPGRKPRGTRQPGPGDQAGVKLRRSGTRFPVSTTREYMPASPRQHATTSTGGTGKLSRWDDLMRRRTRVRVSNEDAHYTRFRRGLIHVHDRQLWLAIIISTLLALGGSPAHFNAGG</sequence>
<accession>A0A9D7PR48</accession>
<protein>
    <submittedName>
        <fullName evidence="3">Transglutaminase-like cysteine peptidase</fullName>
    </submittedName>
</protein>
<comment type="caution">
    <text evidence="3">The sequence shown here is derived from an EMBL/GenBank/DDBJ whole genome shotgun (WGS) entry which is preliminary data.</text>
</comment>
<feature type="transmembrane region" description="Helical" evidence="2">
    <location>
        <begin position="188"/>
        <end position="207"/>
    </location>
</feature>
<name>A0A9D7PR48_9PROT</name>
<evidence type="ECO:0000313" key="3">
    <source>
        <dbReference type="EMBL" id="MBK8525191.1"/>
    </source>
</evidence>
<evidence type="ECO:0000256" key="2">
    <source>
        <dbReference type="SAM" id="Phobius"/>
    </source>
</evidence>
<keyword evidence="2" id="KW-1133">Transmembrane helix</keyword>
<dbReference type="Proteomes" id="UP000886689">
    <property type="component" value="Unassembled WGS sequence"/>
</dbReference>
<gene>
    <name evidence="3" type="ORF">IPL58_14840</name>
</gene>
<keyword evidence="2" id="KW-0812">Transmembrane</keyword>
<dbReference type="Gene3D" id="3.10.620.30">
    <property type="match status" value="1"/>
</dbReference>
<evidence type="ECO:0000313" key="4">
    <source>
        <dbReference type="Proteomes" id="UP000886689"/>
    </source>
</evidence>
<proteinExistence type="predicted"/>
<reference evidence="3" key="1">
    <citation type="submission" date="2020-10" db="EMBL/GenBank/DDBJ databases">
        <title>Connecting structure to function with the recovery of over 1000 high-quality activated sludge metagenome-assembled genomes encoding full-length rRNA genes using long-read sequencing.</title>
        <authorList>
            <person name="Singleton C.M."/>
            <person name="Petriglieri F."/>
            <person name="Kristensen J.M."/>
            <person name="Kirkegaard R.H."/>
            <person name="Michaelsen T.Y."/>
            <person name="Andersen M.H."/>
            <person name="Karst S.M."/>
            <person name="Dueholm M.S."/>
            <person name="Nielsen P.H."/>
            <person name="Albertsen M."/>
        </authorList>
    </citation>
    <scope>NUCLEOTIDE SEQUENCE</scope>
    <source>
        <strain evidence="3">Hirt_18-Q3-R61-65_BATAC.395</strain>
    </source>
</reference>
<feature type="region of interest" description="Disordered" evidence="1">
    <location>
        <begin position="97"/>
        <end position="152"/>
    </location>
</feature>
<dbReference type="AlphaFoldDB" id="A0A9D7PR48"/>
<dbReference type="EMBL" id="JADJUC010000028">
    <property type="protein sequence ID" value="MBK8525191.1"/>
    <property type="molecule type" value="Genomic_DNA"/>
</dbReference>